<accession>A0A644VVG0</accession>
<dbReference type="InterPro" id="IPR051452">
    <property type="entry name" value="Diverse_Oxidoreductases"/>
</dbReference>
<dbReference type="InterPro" id="IPR012675">
    <property type="entry name" value="Beta-grasp_dom_sf"/>
</dbReference>
<name>A0A644VVG0_9ZZZZ</name>
<evidence type="ECO:0000259" key="6">
    <source>
        <dbReference type="PROSITE" id="PS51085"/>
    </source>
</evidence>
<gene>
    <name evidence="7" type="primary">pucE_1</name>
    <name evidence="7" type="ORF">SDC9_41379</name>
</gene>
<dbReference type="PANTHER" id="PTHR44379">
    <property type="entry name" value="OXIDOREDUCTASE WITH IRON-SULFUR SUBUNIT"/>
    <property type="match status" value="1"/>
</dbReference>
<keyword evidence="2" id="KW-0479">Metal-binding</keyword>
<keyword evidence="3 7" id="KW-0560">Oxidoreductase</keyword>
<dbReference type="AlphaFoldDB" id="A0A644VVG0"/>
<reference evidence="7" key="1">
    <citation type="submission" date="2019-08" db="EMBL/GenBank/DDBJ databases">
        <authorList>
            <person name="Kucharzyk K."/>
            <person name="Murdoch R.W."/>
            <person name="Higgins S."/>
            <person name="Loffler F."/>
        </authorList>
    </citation>
    <scope>NUCLEOTIDE SEQUENCE</scope>
</reference>
<dbReference type="InterPro" id="IPR006058">
    <property type="entry name" value="2Fe2S_fd_BS"/>
</dbReference>
<evidence type="ECO:0000256" key="3">
    <source>
        <dbReference type="ARBA" id="ARBA00023002"/>
    </source>
</evidence>
<keyword evidence="1" id="KW-0001">2Fe-2S</keyword>
<dbReference type="SUPFAM" id="SSF54292">
    <property type="entry name" value="2Fe-2S ferredoxin-like"/>
    <property type="match status" value="1"/>
</dbReference>
<dbReference type="Gene3D" id="3.10.20.30">
    <property type="match status" value="1"/>
</dbReference>
<dbReference type="InterPro" id="IPR036884">
    <property type="entry name" value="2Fe-2S-bd_dom_sf"/>
</dbReference>
<evidence type="ECO:0000256" key="4">
    <source>
        <dbReference type="ARBA" id="ARBA00023004"/>
    </source>
</evidence>
<dbReference type="PROSITE" id="PS00197">
    <property type="entry name" value="2FE2S_FER_1"/>
    <property type="match status" value="1"/>
</dbReference>
<dbReference type="EC" id="1.17.1.4" evidence="7"/>
<dbReference type="PROSITE" id="PS51085">
    <property type="entry name" value="2FE2S_FER_2"/>
    <property type="match status" value="1"/>
</dbReference>
<dbReference type="SUPFAM" id="SSF47741">
    <property type="entry name" value="CO dehydrogenase ISP C-domain like"/>
    <property type="match status" value="1"/>
</dbReference>
<dbReference type="GO" id="GO:0004854">
    <property type="term" value="F:xanthine dehydrogenase activity"/>
    <property type="evidence" value="ECO:0007669"/>
    <property type="project" value="UniProtKB-EC"/>
</dbReference>
<dbReference type="InterPro" id="IPR036010">
    <property type="entry name" value="2Fe-2S_ferredoxin-like_sf"/>
</dbReference>
<feature type="domain" description="2Fe-2S ferredoxin-type" evidence="6">
    <location>
        <begin position="1"/>
        <end position="76"/>
    </location>
</feature>
<dbReference type="CDD" id="cd00207">
    <property type="entry name" value="fer2"/>
    <property type="match status" value="1"/>
</dbReference>
<dbReference type="InterPro" id="IPR001041">
    <property type="entry name" value="2Fe-2S_ferredoxin-type"/>
</dbReference>
<dbReference type="GO" id="GO:0046872">
    <property type="term" value="F:metal ion binding"/>
    <property type="evidence" value="ECO:0007669"/>
    <property type="project" value="UniProtKB-KW"/>
</dbReference>
<evidence type="ECO:0000256" key="5">
    <source>
        <dbReference type="ARBA" id="ARBA00023014"/>
    </source>
</evidence>
<evidence type="ECO:0000256" key="1">
    <source>
        <dbReference type="ARBA" id="ARBA00022714"/>
    </source>
</evidence>
<comment type="caution">
    <text evidence="7">The sequence shown here is derived from an EMBL/GenBank/DDBJ whole genome shotgun (WGS) entry which is preliminary data.</text>
</comment>
<evidence type="ECO:0000256" key="2">
    <source>
        <dbReference type="ARBA" id="ARBA00022723"/>
    </source>
</evidence>
<dbReference type="Pfam" id="PF01799">
    <property type="entry name" value="Fer2_2"/>
    <property type="match status" value="1"/>
</dbReference>
<evidence type="ECO:0000313" key="7">
    <source>
        <dbReference type="EMBL" id="MPL95210.1"/>
    </source>
</evidence>
<keyword evidence="4" id="KW-0408">Iron</keyword>
<organism evidence="7">
    <name type="scientific">bioreactor metagenome</name>
    <dbReference type="NCBI Taxonomy" id="1076179"/>
    <lineage>
        <taxon>unclassified sequences</taxon>
        <taxon>metagenomes</taxon>
        <taxon>ecological metagenomes</taxon>
    </lineage>
</organism>
<dbReference type="InterPro" id="IPR002888">
    <property type="entry name" value="2Fe-2S-bd"/>
</dbReference>
<dbReference type="PANTHER" id="PTHR44379:SF8">
    <property type="entry name" value="XANTHINE DEHYDROGENASE IRON-SULFUR-BINDING SUBUNIT XDHC-RELATED"/>
    <property type="match status" value="1"/>
</dbReference>
<keyword evidence="5" id="KW-0411">Iron-sulfur</keyword>
<dbReference type="EMBL" id="VSSQ01000458">
    <property type="protein sequence ID" value="MPL95210.1"/>
    <property type="molecule type" value="Genomic_DNA"/>
</dbReference>
<dbReference type="GO" id="GO:0051537">
    <property type="term" value="F:2 iron, 2 sulfur cluster binding"/>
    <property type="evidence" value="ECO:0007669"/>
    <property type="project" value="UniProtKB-KW"/>
</dbReference>
<proteinExistence type="predicted"/>
<dbReference type="Pfam" id="PF00111">
    <property type="entry name" value="Fer2"/>
    <property type="match status" value="1"/>
</dbReference>
<protein>
    <submittedName>
        <fullName evidence="7">Putative xanthine dehydrogenase subunit E</fullName>
        <ecNumber evidence="7">1.17.1.4</ecNumber>
    </submittedName>
</protein>
<sequence>MILSCTVNKKPVRLECEPGEALADVLRAAGYKEVKKACGTGNCGLCTILLDEVPVASCSIFAARAEGRAITTIQGLKKEAEELGAYIAAEGAEQCGYCSPGFVLTALAMEREFRAQGMGRFDELAARHYLAGNLCRCSGYQGHMRALKKYWEARNG</sequence>
<dbReference type="Gene3D" id="1.10.150.120">
    <property type="entry name" value="[2Fe-2S]-binding domain"/>
    <property type="match status" value="1"/>
</dbReference>